<evidence type="ECO:0000313" key="6">
    <source>
        <dbReference type="EMBL" id="MBP1047659.1"/>
    </source>
</evidence>
<dbReference type="InterPro" id="IPR047057">
    <property type="entry name" value="MerR_fam"/>
</dbReference>
<sequence length="125" mass="14908">MVYTIGNFSKKVGLSIDTLRYYEKEKLIIPKRNEINRRVYDEDDAAWIAFIKRLKEIGMPIKKIKEYAVLRYQGEETIELRLELLDNQHALLTKRREEIDQSLVFLMDKMMIYKSLLEAKHDQGV</sequence>
<dbReference type="SUPFAM" id="SSF46955">
    <property type="entry name" value="Putative DNA-binding domain"/>
    <property type="match status" value="1"/>
</dbReference>
<evidence type="ECO:0000256" key="4">
    <source>
        <dbReference type="ARBA" id="ARBA00023163"/>
    </source>
</evidence>
<dbReference type="CDD" id="cd01109">
    <property type="entry name" value="HTH_YyaN"/>
    <property type="match status" value="1"/>
</dbReference>
<name>A0ABS4CMC1_9ENTE</name>
<dbReference type="RefSeq" id="WP_209558442.1">
    <property type="nucleotide sequence ID" value="NZ_JAEDXU010000009.1"/>
</dbReference>
<keyword evidence="1" id="KW-0678">Repressor</keyword>
<evidence type="ECO:0000256" key="3">
    <source>
        <dbReference type="ARBA" id="ARBA00023125"/>
    </source>
</evidence>
<dbReference type="InterPro" id="IPR009061">
    <property type="entry name" value="DNA-bd_dom_put_sf"/>
</dbReference>
<dbReference type="PANTHER" id="PTHR30204:SF69">
    <property type="entry name" value="MERR-FAMILY TRANSCRIPTIONAL REGULATOR"/>
    <property type="match status" value="1"/>
</dbReference>
<accession>A0ABS4CMC1</accession>
<dbReference type="Proteomes" id="UP000673375">
    <property type="component" value="Unassembled WGS sequence"/>
</dbReference>
<evidence type="ECO:0000259" key="5">
    <source>
        <dbReference type="PROSITE" id="PS50937"/>
    </source>
</evidence>
<keyword evidence="3" id="KW-0238">DNA-binding</keyword>
<dbReference type="SMART" id="SM00422">
    <property type="entry name" value="HTH_MERR"/>
    <property type="match status" value="1"/>
</dbReference>
<proteinExistence type="predicted"/>
<dbReference type="EMBL" id="JAEDXU010000009">
    <property type="protein sequence ID" value="MBP1047659.1"/>
    <property type="molecule type" value="Genomic_DNA"/>
</dbReference>
<evidence type="ECO:0000313" key="7">
    <source>
        <dbReference type="Proteomes" id="UP000673375"/>
    </source>
</evidence>
<dbReference type="PANTHER" id="PTHR30204">
    <property type="entry name" value="REDOX-CYCLING DRUG-SENSING TRANSCRIPTIONAL ACTIVATOR SOXR"/>
    <property type="match status" value="1"/>
</dbReference>
<keyword evidence="7" id="KW-1185">Reference proteome</keyword>
<protein>
    <submittedName>
        <fullName evidence="6">MerR family transcriptional regulator</fullName>
    </submittedName>
</protein>
<dbReference type="PRINTS" id="PR00040">
    <property type="entry name" value="HTHMERR"/>
</dbReference>
<keyword evidence="4" id="KW-0804">Transcription</keyword>
<evidence type="ECO:0000256" key="1">
    <source>
        <dbReference type="ARBA" id="ARBA00022491"/>
    </source>
</evidence>
<dbReference type="InterPro" id="IPR000551">
    <property type="entry name" value="MerR-type_HTH_dom"/>
</dbReference>
<evidence type="ECO:0000256" key="2">
    <source>
        <dbReference type="ARBA" id="ARBA00023015"/>
    </source>
</evidence>
<organism evidence="6 7">
    <name type="scientific">Enterococcus larvae</name>
    <dbReference type="NCBI Taxonomy" id="2794352"/>
    <lineage>
        <taxon>Bacteria</taxon>
        <taxon>Bacillati</taxon>
        <taxon>Bacillota</taxon>
        <taxon>Bacilli</taxon>
        <taxon>Lactobacillales</taxon>
        <taxon>Enterococcaceae</taxon>
        <taxon>Enterococcus</taxon>
    </lineage>
</organism>
<dbReference type="PROSITE" id="PS50937">
    <property type="entry name" value="HTH_MERR_2"/>
    <property type="match status" value="1"/>
</dbReference>
<comment type="caution">
    <text evidence="6">The sequence shown here is derived from an EMBL/GenBank/DDBJ whole genome shotgun (WGS) entry which is preliminary data.</text>
</comment>
<gene>
    <name evidence="6" type="ORF">I6N96_15330</name>
</gene>
<feature type="domain" description="HTH merR-type" evidence="5">
    <location>
        <begin position="2"/>
        <end position="70"/>
    </location>
</feature>
<dbReference type="Pfam" id="PF13411">
    <property type="entry name" value="MerR_1"/>
    <property type="match status" value="1"/>
</dbReference>
<dbReference type="Gene3D" id="1.10.1660.10">
    <property type="match status" value="1"/>
</dbReference>
<keyword evidence="2" id="KW-0805">Transcription regulation</keyword>
<reference evidence="6 7" key="1">
    <citation type="submission" date="2020-12" db="EMBL/GenBank/DDBJ databases">
        <title>Vagococcus allomyrinae sp. nov. and Enterococcus lavae sp. nov., isolated from the larvae of Allomyrina dichotoma.</title>
        <authorList>
            <person name="Lee S.D."/>
        </authorList>
    </citation>
    <scope>NUCLEOTIDE SEQUENCE [LARGE SCALE GENOMIC DNA]</scope>
    <source>
        <strain evidence="6 7">BWM-S5</strain>
    </source>
</reference>